<dbReference type="SUPFAM" id="SSF52172">
    <property type="entry name" value="CheY-like"/>
    <property type="match status" value="1"/>
</dbReference>
<gene>
    <name evidence="4" type="ORF">SAMN04488508_101753</name>
</gene>
<dbReference type="RefSeq" id="WP_073314022.1">
    <property type="nucleotide sequence ID" value="NZ_FQYP01000001.1"/>
</dbReference>
<dbReference type="InterPro" id="IPR007492">
    <property type="entry name" value="LytTR_DNA-bd_dom"/>
</dbReference>
<evidence type="ECO:0000256" key="1">
    <source>
        <dbReference type="PROSITE-ProRule" id="PRU00169"/>
    </source>
</evidence>
<dbReference type="PROSITE" id="PS50110">
    <property type="entry name" value="RESPONSE_REGULATORY"/>
    <property type="match status" value="1"/>
</dbReference>
<feature type="domain" description="HTH LytTR-type" evidence="3">
    <location>
        <begin position="146"/>
        <end position="214"/>
    </location>
</feature>
<proteinExistence type="predicted"/>
<dbReference type="AlphaFoldDB" id="A0A1M6BCX0"/>
<dbReference type="STRING" id="570521.SAMN04488508_101753"/>
<dbReference type="SMART" id="SM00850">
    <property type="entry name" value="LytTR"/>
    <property type="match status" value="1"/>
</dbReference>
<dbReference type="Proteomes" id="UP000184432">
    <property type="component" value="Unassembled WGS sequence"/>
</dbReference>
<dbReference type="PROSITE" id="PS50930">
    <property type="entry name" value="HTH_LYTTR"/>
    <property type="match status" value="1"/>
</dbReference>
<evidence type="ECO:0000313" key="4">
    <source>
        <dbReference type="EMBL" id="SHI46594.1"/>
    </source>
</evidence>
<feature type="domain" description="Response regulatory" evidence="2">
    <location>
        <begin position="6"/>
        <end position="118"/>
    </location>
</feature>
<dbReference type="GO" id="GO:0003677">
    <property type="term" value="F:DNA binding"/>
    <property type="evidence" value="ECO:0007669"/>
    <property type="project" value="InterPro"/>
</dbReference>
<dbReference type="InterPro" id="IPR001789">
    <property type="entry name" value="Sig_transdc_resp-reg_receiver"/>
</dbReference>
<accession>A0A1M6BCX0</accession>
<reference evidence="5" key="1">
    <citation type="submission" date="2016-11" db="EMBL/GenBank/DDBJ databases">
        <authorList>
            <person name="Varghese N."/>
            <person name="Submissions S."/>
        </authorList>
    </citation>
    <scope>NUCLEOTIDE SEQUENCE [LARGE SCALE GENOMIC DNA]</scope>
    <source>
        <strain evidence="5">DSM 22623</strain>
    </source>
</reference>
<protein>
    <submittedName>
        <fullName evidence="4">Two component transcriptional regulator, LytTR family</fullName>
    </submittedName>
</protein>
<dbReference type="Pfam" id="PF00072">
    <property type="entry name" value="Response_reg"/>
    <property type="match status" value="1"/>
</dbReference>
<dbReference type="EMBL" id="FQYP01000001">
    <property type="protein sequence ID" value="SHI46594.1"/>
    <property type="molecule type" value="Genomic_DNA"/>
</dbReference>
<dbReference type="PANTHER" id="PTHR37299:SF1">
    <property type="entry name" value="STAGE 0 SPORULATION PROTEIN A HOMOLOG"/>
    <property type="match status" value="1"/>
</dbReference>
<evidence type="ECO:0000259" key="2">
    <source>
        <dbReference type="PROSITE" id="PS50110"/>
    </source>
</evidence>
<keyword evidence="5" id="KW-1185">Reference proteome</keyword>
<dbReference type="PANTHER" id="PTHR37299">
    <property type="entry name" value="TRANSCRIPTIONAL REGULATOR-RELATED"/>
    <property type="match status" value="1"/>
</dbReference>
<dbReference type="Gene3D" id="2.40.50.1020">
    <property type="entry name" value="LytTr DNA-binding domain"/>
    <property type="match status" value="1"/>
</dbReference>
<dbReference type="SMART" id="SM00448">
    <property type="entry name" value="REC"/>
    <property type="match status" value="1"/>
</dbReference>
<dbReference type="Pfam" id="PF04397">
    <property type="entry name" value="LytTR"/>
    <property type="match status" value="1"/>
</dbReference>
<feature type="modified residue" description="4-aspartylphosphate" evidence="1">
    <location>
        <position position="57"/>
    </location>
</feature>
<dbReference type="GO" id="GO:0000156">
    <property type="term" value="F:phosphorelay response regulator activity"/>
    <property type="evidence" value="ECO:0007669"/>
    <property type="project" value="InterPro"/>
</dbReference>
<dbReference type="Gene3D" id="3.40.50.2300">
    <property type="match status" value="1"/>
</dbReference>
<sequence length="250" mass="29080">MNQNISCFIVEDDPQALEYATTIIRKHEEIEILGNSDTIEEAAKWVKELQPDFLILDVFLSDGNAFEFLALFDTINFKIIFTTSFAKYAVEAFKFSALDYLLKPYEENDLMRALEKVKQDMHSKNYELQLKTLLQNFSDNKPPQKIVLKNADTINVVHTEDILYAKSDNNYTTFKLKTGKEILVSKPLKSFDQKLTPYNFFRVHQSFLINLSYVSAFNKRNEEVVLQQAHTIPVAQSRKKYLLDYIEGHL</sequence>
<dbReference type="OrthoDB" id="2168082at2"/>
<organism evidence="4 5">
    <name type="scientific">Aquimarina spongiae</name>
    <dbReference type="NCBI Taxonomy" id="570521"/>
    <lineage>
        <taxon>Bacteria</taxon>
        <taxon>Pseudomonadati</taxon>
        <taxon>Bacteroidota</taxon>
        <taxon>Flavobacteriia</taxon>
        <taxon>Flavobacteriales</taxon>
        <taxon>Flavobacteriaceae</taxon>
        <taxon>Aquimarina</taxon>
    </lineage>
</organism>
<dbReference type="InterPro" id="IPR046947">
    <property type="entry name" value="LytR-like"/>
</dbReference>
<dbReference type="InterPro" id="IPR011006">
    <property type="entry name" value="CheY-like_superfamily"/>
</dbReference>
<evidence type="ECO:0000259" key="3">
    <source>
        <dbReference type="PROSITE" id="PS50930"/>
    </source>
</evidence>
<name>A0A1M6BCX0_9FLAO</name>
<keyword evidence="1" id="KW-0597">Phosphoprotein</keyword>
<evidence type="ECO:0000313" key="5">
    <source>
        <dbReference type="Proteomes" id="UP000184432"/>
    </source>
</evidence>